<dbReference type="EMBL" id="FOIA01000011">
    <property type="protein sequence ID" value="SET07785.1"/>
    <property type="molecule type" value="Genomic_DNA"/>
</dbReference>
<proteinExistence type="predicted"/>
<name>A0A1I0BLE7_9PROT</name>
<organism evidence="1 2">
    <name type="scientific">Nitrosomonas marina</name>
    <dbReference type="NCBI Taxonomy" id="917"/>
    <lineage>
        <taxon>Bacteria</taxon>
        <taxon>Pseudomonadati</taxon>
        <taxon>Pseudomonadota</taxon>
        <taxon>Betaproteobacteria</taxon>
        <taxon>Nitrosomonadales</taxon>
        <taxon>Nitrosomonadaceae</taxon>
        <taxon>Nitrosomonas</taxon>
    </lineage>
</organism>
<keyword evidence="2" id="KW-1185">Reference proteome</keyword>
<dbReference type="AlphaFoldDB" id="A0A1I0BLE7"/>
<evidence type="ECO:0000313" key="1">
    <source>
        <dbReference type="EMBL" id="SET07785.1"/>
    </source>
</evidence>
<evidence type="ECO:0000313" key="2">
    <source>
        <dbReference type="Proteomes" id="UP000199345"/>
    </source>
</evidence>
<reference evidence="2" key="1">
    <citation type="submission" date="2016-10" db="EMBL/GenBank/DDBJ databases">
        <authorList>
            <person name="Varghese N."/>
            <person name="Submissions S."/>
        </authorList>
    </citation>
    <scope>NUCLEOTIDE SEQUENCE [LARGE SCALE GENOMIC DNA]</scope>
    <source>
        <strain evidence="2">Nm71</strain>
    </source>
</reference>
<protein>
    <submittedName>
        <fullName evidence="1">Uncharacterized protein</fullName>
    </submittedName>
</protein>
<dbReference type="Proteomes" id="UP000199345">
    <property type="component" value="Unassembled WGS sequence"/>
</dbReference>
<gene>
    <name evidence="1" type="ORF">SAMN05216326_11142</name>
</gene>
<sequence length="36" mass="4266">MFKNATPSEHAIQPVLHDNLQIETHGYYIFAKFFQE</sequence>
<accession>A0A1I0BLE7</accession>